<dbReference type="RefSeq" id="WP_060913747.1">
    <property type="nucleotide sequence ID" value="NZ_KQ959932.1"/>
</dbReference>
<dbReference type="PATRIC" id="fig|1379.3.peg.464"/>
<keyword evidence="2" id="KW-0378">Hydrolase</keyword>
<name>A0A134A374_9BACL</name>
<dbReference type="InterPro" id="IPR000073">
    <property type="entry name" value="AB_hydrolase_1"/>
</dbReference>
<dbReference type="PANTHER" id="PTHR43798">
    <property type="entry name" value="MONOACYLGLYCEROL LIPASE"/>
    <property type="match status" value="1"/>
</dbReference>
<dbReference type="EMBL" id="LSDC01000026">
    <property type="protein sequence ID" value="KXB62147.1"/>
    <property type="molecule type" value="Genomic_DNA"/>
</dbReference>
<dbReference type="OrthoDB" id="9773293at2"/>
<dbReference type="Gene3D" id="3.40.50.1820">
    <property type="entry name" value="alpha/beta hydrolase"/>
    <property type="match status" value="1"/>
</dbReference>
<feature type="domain" description="AB hydrolase-1" evidence="1">
    <location>
        <begin position="24"/>
        <end position="129"/>
    </location>
</feature>
<evidence type="ECO:0000313" key="3">
    <source>
        <dbReference type="Proteomes" id="UP000070355"/>
    </source>
</evidence>
<dbReference type="GO" id="GO:0016787">
    <property type="term" value="F:hydrolase activity"/>
    <property type="evidence" value="ECO:0007669"/>
    <property type="project" value="UniProtKB-KW"/>
</dbReference>
<evidence type="ECO:0000259" key="1">
    <source>
        <dbReference type="Pfam" id="PF00561"/>
    </source>
</evidence>
<dbReference type="AlphaFoldDB" id="A0A134A374"/>
<dbReference type="STRING" id="1379.HMPREF3186_00468"/>
<comment type="caution">
    <text evidence="2">The sequence shown here is derived from an EMBL/GenBank/DDBJ whole genome shotgun (WGS) entry which is preliminary data.</text>
</comment>
<dbReference type="Proteomes" id="UP000070355">
    <property type="component" value="Unassembled WGS sequence"/>
</dbReference>
<reference evidence="3" key="1">
    <citation type="submission" date="2016-01" db="EMBL/GenBank/DDBJ databases">
        <authorList>
            <person name="Mitreva M."/>
            <person name="Pepin K.H."/>
            <person name="Mihindukulasuriya K.A."/>
            <person name="Fulton R."/>
            <person name="Fronick C."/>
            <person name="O'Laughlin M."/>
            <person name="Miner T."/>
            <person name="Herter B."/>
            <person name="Rosa B.A."/>
            <person name="Cordes M."/>
            <person name="Tomlinson C."/>
            <person name="Wollam A."/>
            <person name="Palsikar V.B."/>
            <person name="Mardis E.R."/>
            <person name="Wilson R.K."/>
        </authorList>
    </citation>
    <scope>NUCLEOTIDE SEQUENCE [LARGE SCALE GENOMIC DNA]</scope>
    <source>
        <strain evidence="3">DNF01167</strain>
    </source>
</reference>
<dbReference type="PRINTS" id="PR00111">
    <property type="entry name" value="ABHYDROLASE"/>
</dbReference>
<protein>
    <submittedName>
        <fullName evidence="2">Hydrolase, alpha/beta domain protein</fullName>
    </submittedName>
</protein>
<dbReference type="SUPFAM" id="SSF53474">
    <property type="entry name" value="alpha/beta-Hydrolases"/>
    <property type="match status" value="1"/>
</dbReference>
<proteinExistence type="predicted"/>
<accession>A0A134A374</accession>
<dbReference type="PANTHER" id="PTHR43798:SF33">
    <property type="entry name" value="HYDROLASE, PUTATIVE (AFU_ORTHOLOGUE AFUA_2G14860)-RELATED"/>
    <property type="match status" value="1"/>
</dbReference>
<gene>
    <name evidence="2" type="ORF">HMPREF3186_00468</name>
</gene>
<dbReference type="GO" id="GO:0016020">
    <property type="term" value="C:membrane"/>
    <property type="evidence" value="ECO:0007669"/>
    <property type="project" value="TreeGrafter"/>
</dbReference>
<dbReference type="InterPro" id="IPR029058">
    <property type="entry name" value="AB_hydrolase_fold"/>
</dbReference>
<organism evidence="2 3">
    <name type="scientific">Gemella haemolysans</name>
    <dbReference type="NCBI Taxonomy" id="1379"/>
    <lineage>
        <taxon>Bacteria</taxon>
        <taxon>Bacillati</taxon>
        <taxon>Bacillota</taxon>
        <taxon>Bacilli</taxon>
        <taxon>Bacillales</taxon>
        <taxon>Gemellaceae</taxon>
        <taxon>Gemella</taxon>
    </lineage>
</organism>
<dbReference type="Pfam" id="PF00561">
    <property type="entry name" value="Abhydrolase_1"/>
    <property type="match status" value="1"/>
</dbReference>
<dbReference type="InterPro" id="IPR050266">
    <property type="entry name" value="AB_hydrolase_sf"/>
</dbReference>
<sequence>MREYTIRNEKYKIRYNDFEGSGTPIVVIHGLGCAGSFDYVEIFNSEKFKGHRRVLIDLLGAGYSDKPLDFSYEVKEHAKYLAEFLEDLGLNKVILFGHSLGGAIAIELCARCKDRIERLILTEPNLDPSTKGQISWAIAQYKEDNYEKSIKTLIKYCESGMNTMWAATLKNWLPKAVYQISRDAVLQKETSWRSMLYEFDIPKYFIFGENSLPSKDLEELPKHNVNVKTVKNAGHSMAWENSTDLIEVIVSCLV</sequence>
<evidence type="ECO:0000313" key="2">
    <source>
        <dbReference type="EMBL" id="KXB62147.1"/>
    </source>
</evidence>